<dbReference type="GO" id="GO:0016020">
    <property type="term" value="C:membrane"/>
    <property type="evidence" value="ECO:0007669"/>
    <property type="project" value="InterPro"/>
</dbReference>
<keyword evidence="4" id="KW-1185">Reference proteome</keyword>
<feature type="transmembrane region" description="Helical" evidence="1">
    <location>
        <begin position="141"/>
        <end position="166"/>
    </location>
</feature>
<keyword evidence="3" id="KW-0808">Transferase</keyword>
<dbReference type="OrthoDB" id="9809908at2"/>
<dbReference type="Pfam" id="PF06580">
    <property type="entry name" value="His_kinase"/>
    <property type="match status" value="1"/>
</dbReference>
<dbReference type="STRING" id="1176587.A8C56_06530"/>
<keyword evidence="1" id="KW-0472">Membrane</keyword>
<dbReference type="InterPro" id="IPR010559">
    <property type="entry name" value="Sig_transdc_His_kin_internal"/>
</dbReference>
<dbReference type="AlphaFoldDB" id="A0A1A9I0S7"/>
<dbReference type="KEGG" id="nia:A8C56_06530"/>
<accession>A0A1A9I0S7</accession>
<evidence type="ECO:0000313" key="4">
    <source>
        <dbReference type="Proteomes" id="UP000077667"/>
    </source>
</evidence>
<feature type="domain" description="Signal transduction histidine kinase internal region" evidence="2">
    <location>
        <begin position="186"/>
        <end position="264"/>
    </location>
</feature>
<proteinExistence type="predicted"/>
<dbReference type="EMBL" id="CP015772">
    <property type="protein sequence ID" value="ANH80679.1"/>
    <property type="molecule type" value="Genomic_DNA"/>
</dbReference>
<keyword evidence="1" id="KW-0812">Transmembrane</keyword>
<organism evidence="3 4">
    <name type="scientific">Niabella ginsenosidivorans</name>
    <dbReference type="NCBI Taxonomy" id="1176587"/>
    <lineage>
        <taxon>Bacteria</taxon>
        <taxon>Pseudomonadati</taxon>
        <taxon>Bacteroidota</taxon>
        <taxon>Chitinophagia</taxon>
        <taxon>Chitinophagales</taxon>
        <taxon>Chitinophagaceae</taxon>
        <taxon>Niabella</taxon>
    </lineage>
</organism>
<feature type="transmembrane region" description="Helical" evidence="1">
    <location>
        <begin position="63"/>
        <end position="84"/>
    </location>
</feature>
<keyword evidence="1" id="KW-1133">Transmembrane helix</keyword>
<dbReference type="Proteomes" id="UP000077667">
    <property type="component" value="Chromosome"/>
</dbReference>
<feature type="transmembrane region" description="Helical" evidence="1">
    <location>
        <begin position="96"/>
        <end position="121"/>
    </location>
</feature>
<reference evidence="3 4" key="1">
    <citation type="submission" date="2016-05" db="EMBL/GenBank/DDBJ databases">
        <title>Niabella ginsenosidivorans BS26 whole genome sequencing.</title>
        <authorList>
            <person name="Im W.T."/>
            <person name="Siddiqi M.Z."/>
        </authorList>
    </citation>
    <scope>NUCLEOTIDE SEQUENCE [LARGE SCALE GENOMIC DNA]</scope>
    <source>
        <strain evidence="3 4">BS26</strain>
    </source>
</reference>
<dbReference type="InterPro" id="IPR036890">
    <property type="entry name" value="HATPase_C_sf"/>
</dbReference>
<gene>
    <name evidence="3" type="ORF">A8C56_06530</name>
</gene>
<dbReference type="PANTHER" id="PTHR34220">
    <property type="entry name" value="SENSOR HISTIDINE KINASE YPDA"/>
    <property type="match status" value="1"/>
</dbReference>
<dbReference type="PANTHER" id="PTHR34220:SF7">
    <property type="entry name" value="SENSOR HISTIDINE KINASE YPDA"/>
    <property type="match status" value="1"/>
</dbReference>
<evidence type="ECO:0000256" key="1">
    <source>
        <dbReference type="SAM" id="Phobius"/>
    </source>
</evidence>
<evidence type="ECO:0000313" key="3">
    <source>
        <dbReference type="EMBL" id="ANH80679.1"/>
    </source>
</evidence>
<sequence>MLLTTIILILKRMNRRQLEGFLQHPLLRYVARIIILYGFSVVFRSFDMSFKNTADSSFFREQSFSLMFVVLGLLIWGGGSRLAVFLQKKTAGKKRSYAVIVLCAGLVVFGLFAAFLFGLSYSFFDICLFNRYEAWESFSHLSYDLIFGAFIFYLLILGFSGILFYYKNWQEARLNAERLRRENMQARYDVLKSQIDPHFFFNSLSVLTSLVYKSADLSAEYITRLSKCYRYILDQKAENLVALRTELSFLESYLFLIRIRHQNSIFFHIDQPTEKQEASLLPPAALQMLVENAVKHNRFAVNDPLHVTIRFTDQHIIISNDLRKRAENPFSTGVGLPNIKKRYELITDSKVEITETDGLFTVKLPFLSEDLKEQF</sequence>
<dbReference type="Gene3D" id="3.30.565.10">
    <property type="entry name" value="Histidine kinase-like ATPase, C-terminal domain"/>
    <property type="match status" value="1"/>
</dbReference>
<protein>
    <submittedName>
        <fullName evidence="3">Histidine kinase</fullName>
    </submittedName>
</protein>
<dbReference type="GO" id="GO:0000155">
    <property type="term" value="F:phosphorelay sensor kinase activity"/>
    <property type="evidence" value="ECO:0007669"/>
    <property type="project" value="InterPro"/>
</dbReference>
<dbReference type="InterPro" id="IPR050640">
    <property type="entry name" value="Bact_2-comp_sensor_kinase"/>
</dbReference>
<evidence type="ECO:0000259" key="2">
    <source>
        <dbReference type="Pfam" id="PF06580"/>
    </source>
</evidence>
<keyword evidence="3" id="KW-0418">Kinase</keyword>
<name>A0A1A9I0S7_9BACT</name>
<feature type="transmembrane region" description="Helical" evidence="1">
    <location>
        <begin position="21"/>
        <end position="43"/>
    </location>
</feature>